<organism evidence="1 2">
    <name type="scientific">Burkholderia multivorans</name>
    <dbReference type="NCBI Taxonomy" id="87883"/>
    <lineage>
        <taxon>Bacteria</taxon>
        <taxon>Pseudomonadati</taxon>
        <taxon>Pseudomonadota</taxon>
        <taxon>Betaproteobacteria</taxon>
        <taxon>Burkholderiales</taxon>
        <taxon>Burkholderiaceae</taxon>
        <taxon>Burkholderia</taxon>
        <taxon>Burkholderia cepacia complex</taxon>
    </lineage>
</organism>
<dbReference type="RefSeq" id="WP_105751413.1">
    <property type="nucleotide sequence ID" value="NZ_CADFDF010000001.1"/>
</dbReference>
<proteinExistence type="predicted"/>
<gene>
    <name evidence="1" type="ORF">C6P98_09710</name>
</gene>
<reference evidence="1 2" key="1">
    <citation type="submission" date="2018-03" db="EMBL/GenBank/DDBJ databases">
        <authorList>
            <person name="Nguyen K."/>
            <person name="Fouts D."/>
            <person name="Sutton G."/>
        </authorList>
    </citation>
    <scope>NUCLEOTIDE SEQUENCE [LARGE SCALE GENOMIC DNA]</scope>
    <source>
        <strain evidence="1 2">AU17135</strain>
    </source>
</reference>
<evidence type="ECO:0000313" key="1">
    <source>
        <dbReference type="EMBL" id="PRF24804.1"/>
    </source>
</evidence>
<name>A0A8E2UVQ9_9BURK</name>
<dbReference type="Proteomes" id="UP000237686">
    <property type="component" value="Unassembled WGS sequence"/>
</dbReference>
<comment type="caution">
    <text evidence="1">The sequence shown here is derived from an EMBL/GenBank/DDBJ whole genome shotgun (WGS) entry which is preliminary data.</text>
</comment>
<accession>A0A8E2UVQ9</accession>
<sequence length="61" mass="6873">MQLNAECRFGRTLSEAFKCAGRIQNGICVKALLVKADTIISSDESMRDHYKNIIKITLPFL</sequence>
<dbReference type="EMBL" id="PVFZ01000031">
    <property type="protein sequence ID" value="PRF24804.1"/>
    <property type="molecule type" value="Genomic_DNA"/>
</dbReference>
<dbReference type="AlphaFoldDB" id="A0A8E2UVQ9"/>
<evidence type="ECO:0000313" key="2">
    <source>
        <dbReference type="Proteomes" id="UP000237686"/>
    </source>
</evidence>
<protein>
    <submittedName>
        <fullName evidence="1">Uncharacterized protein</fullName>
    </submittedName>
</protein>